<organism evidence="7 8">
    <name type="scientific">Nezara viridula</name>
    <name type="common">Southern green stink bug</name>
    <name type="synonym">Cimex viridulus</name>
    <dbReference type="NCBI Taxonomy" id="85310"/>
    <lineage>
        <taxon>Eukaryota</taxon>
        <taxon>Metazoa</taxon>
        <taxon>Ecdysozoa</taxon>
        <taxon>Arthropoda</taxon>
        <taxon>Hexapoda</taxon>
        <taxon>Insecta</taxon>
        <taxon>Pterygota</taxon>
        <taxon>Neoptera</taxon>
        <taxon>Paraneoptera</taxon>
        <taxon>Hemiptera</taxon>
        <taxon>Heteroptera</taxon>
        <taxon>Panheteroptera</taxon>
        <taxon>Pentatomomorpha</taxon>
        <taxon>Pentatomoidea</taxon>
        <taxon>Pentatomidae</taxon>
        <taxon>Pentatominae</taxon>
        <taxon>Nezara</taxon>
    </lineage>
</organism>
<dbReference type="InterPro" id="IPR039421">
    <property type="entry name" value="Type_1_exporter"/>
</dbReference>
<evidence type="ECO:0000256" key="3">
    <source>
        <dbReference type="ARBA" id="ARBA00022989"/>
    </source>
</evidence>
<keyword evidence="4 5" id="KW-0472">Membrane</keyword>
<dbReference type="EMBL" id="OV725079">
    <property type="protein sequence ID" value="CAH1394587.1"/>
    <property type="molecule type" value="Genomic_DNA"/>
</dbReference>
<evidence type="ECO:0000256" key="2">
    <source>
        <dbReference type="ARBA" id="ARBA00022692"/>
    </source>
</evidence>
<gene>
    <name evidence="7" type="ORF">NEZAVI_LOCUS5060</name>
</gene>
<dbReference type="InterPro" id="IPR011527">
    <property type="entry name" value="ABC1_TM_dom"/>
</dbReference>
<proteinExistence type="predicted"/>
<protein>
    <recommendedName>
        <fullName evidence="6">ABC transmembrane type-1 domain-containing protein</fullName>
    </recommendedName>
</protein>
<sequence length="201" mass="22657">MRSVPQQVCYADKKDMITLALSFFSAVGLGFMAPINIYFFLTPVLNIFIKAETQGNIMASEIASRNIMAKIKTAYLSKMLSIETAWYDKSQEQFVYTVSHDLQKMTILFDAEMTNAAEMFSFFLFGCIAGIVVSWKVALLTLGLMSIGIMALYFVLQASKNKGKLRQKYIRKCTKLATEVLSNARTVAAYGGEYKEIERYC</sequence>
<name>A0A9P0EG71_NEZVI</name>
<feature type="domain" description="ABC transmembrane type-1" evidence="6">
    <location>
        <begin position="61"/>
        <end position="201"/>
    </location>
</feature>
<reference evidence="7" key="1">
    <citation type="submission" date="2022-01" db="EMBL/GenBank/DDBJ databases">
        <authorList>
            <person name="King R."/>
        </authorList>
    </citation>
    <scope>NUCLEOTIDE SEQUENCE</scope>
</reference>
<comment type="subcellular location">
    <subcellularLocation>
        <location evidence="1">Membrane</location>
        <topology evidence="1">Multi-pass membrane protein</topology>
    </subcellularLocation>
</comment>
<dbReference type="GO" id="GO:0016020">
    <property type="term" value="C:membrane"/>
    <property type="evidence" value="ECO:0007669"/>
    <property type="project" value="UniProtKB-SubCell"/>
</dbReference>
<keyword evidence="3 5" id="KW-1133">Transmembrane helix</keyword>
<dbReference type="GO" id="GO:0005524">
    <property type="term" value="F:ATP binding"/>
    <property type="evidence" value="ECO:0007669"/>
    <property type="project" value="InterPro"/>
</dbReference>
<evidence type="ECO:0000313" key="8">
    <source>
        <dbReference type="Proteomes" id="UP001152798"/>
    </source>
</evidence>
<dbReference type="SUPFAM" id="SSF90123">
    <property type="entry name" value="ABC transporter transmembrane region"/>
    <property type="match status" value="1"/>
</dbReference>
<accession>A0A9P0EG71</accession>
<dbReference type="InterPro" id="IPR036640">
    <property type="entry name" value="ABC1_TM_sf"/>
</dbReference>
<evidence type="ECO:0000256" key="1">
    <source>
        <dbReference type="ARBA" id="ARBA00004141"/>
    </source>
</evidence>
<dbReference type="AlphaFoldDB" id="A0A9P0EG71"/>
<dbReference type="PANTHER" id="PTHR43394">
    <property type="entry name" value="ATP-DEPENDENT PERMEASE MDL1, MITOCHONDRIAL"/>
    <property type="match status" value="1"/>
</dbReference>
<evidence type="ECO:0000259" key="6">
    <source>
        <dbReference type="Pfam" id="PF00664"/>
    </source>
</evidence>
<feature type="transmembrane region" description="Helical" evidence="5">
    <location>
        <begin position="20"/>
        <end position="41"/>
    </location>
</feature>
<evidence type="ECO:0000313" key="7">
    <source>
        <dbReference type="EMBL" id="CAH1394587.1"/>
    </source>
</evidence>
<evidence type="ECO:0000256" key="5">
    <source>
        <dbReference type="SAM" id="Phobius"/>
    </source>
</evidence>
<keyword evidence="2 5" id="KW-0812">Transmembrane</keyword>
<dbReference type="OrthoDB" id="6500128at2759"/>
<keyword evidence="8" id="KW-1185">Reference proteome</keyword>
<dbReference type="Pfam" id="PF00664">
    <property type="entry name" value="ABC_membrane"/>
    <property type="match status" value="1"/>
</dbReference>
<dbReference type="GO" id="GO:0140359">
    <property type="term" value="F:ABC-type transporter activity"/>
    <property type="evidence" value="ECO:0007669"/>
    <property type="project" value="InterPro"/>
</dbReference>
<dbReference type="Gene3D" id="1.20.1560.10">
    <property type="entry name" value="ABC transporter type 1, transmembrane domain"/>
    <property type="match status" value="1"/>
</dbReference>
<feature type="transmembrane region" description="Helical" evidence="5">
    <location>
        <begin position="138"/>
        <end position="156"/>
    </location>
</feature>
<dbReference type="Proteomes" id="UP001152798">
    <property type="component" value="Chromosome 3"/>
</dbReference>
<evidence type="ECO:0000256" key="4">
    <source>
        <dbReference type="ARBA" id="ARBA00023136"/>
    </source>
</evidence>